<dbReference type="eggNOG" id="ENOG502T78J">
    <property type="taxonomic scope" value="Eukaryota"/>
</dbReference>
<evidence type="ECO:0000313" key="4">
    <source>
        <dbReference type="Proteomes" id="UP000009058"/>
    </source>
</evidence>
<evidence type="ECO:0000256" key="2">
    <source>
        <dbReference type="SAM" id="MobiDB-lite"/>
    </source>
</evidence>
<feature type="coiled-coil region" evidence="1">
    <location>
        <begin position="24"/>
        <end position="58"/>
    </location>
</feature>
<feature type="region of interest" description="Disordered" evidence="2">
    <location>
        <begin position="1"/>
        <end position="24"/>
    </location>
</feature>
<feature type="region of interest" description="Disordered" evidence="2">
    <location>
        <begin position="241"/>
        <end position="303"/>
    </location>
</feature>
<keyword evidence="1" id="KW-0175">Coiled coil</keyword>
<keyword evidence="4" id="KW-1185">Reference proteome</keyword>
<accession>G4NL74</accession>
<sequence>MEDSPMSGLPGPIPPDRGPESSPNEVLTAKLQAQDLQLKALTTQLDQLQHTIQQLTSLLTLKNGEPTSFSGIAGINTPNSGNLEANPQIFSANTATAPPNPPGNLILGDGIESIAWHSSPVTAYKTLEDSYSVAPEISRDSLYREFHALNFSKFRGSIPEFNSRFNSLVARLANANVQISPIDVRNQYLRALEGTFPTWTERQRSTQRALQAIGQNSDRLNLQYLMADLISENSISGSTTAKATNYRAEGRKSGKKGAKKDAKKENNGQDGTSKSRKKGKSTPNSDSAIAKDNKSSNSSESNAGTSMISMDFELFTGSIPGDVSVCAAYNALEQAGDSGGNLPYRALQQEVNSAISGVIELCSESDSEPDYTGKTLKPQVLATNSKAKTKPGSGVNRDPKPRRLGYPVLGYRGKP</sequence>
<dbReference type="Proteomes" id="UP000009058">
    <property type="component" value="Chromosome 7"/>
</dbReference>
<evidence type="ECO:0000256" key="1">
    <source>
        <dbReference type="SAM" id="Coils"/>
    </source>
</evidence>
<feature type="region of interest" description="Disordered" evidence="2">
    <location>
        <begin position="366"/>
        <end position="415"/>
    </location>
</feature>
<reference key="2">
    <citation type="submission" date="2011-05" db="EMBL/GenBank/DDBJ databases">
        <title>The Genome Sequence of Magnaporthe oryzae 70-15.</title>
        <authorList>
            <consortium name="The Broad Institute Genome Sequencing Platform"/>
            <person name="Ma L.-J."/>
            <person name="Dead R."/>
            <person name="Young S.K."/>
            <person name="Zeng Q."/>
            <person name="Gargeya S."/>
            <person name="Fitzgerald M."/>
            <person name="Haas B."/>
            <person name="Abouelleil A."/>
            <person name="Alvarado L."/>
            <person name="Arachchi H.M."/>
            <person name="Berlin A."/>
            <person name="Brown A."/>
            <person name="Chapman S.B."/>
            <person name="Chen Z."/>
            <person name="Dunbar C."/>
            <person name="Freedman E."/>
            <person name="Gearin G."/>
            <person name="Gellesch M."/>
            <person name="Goldberg J."/>
            <person name="Griggs A."/>
            <person name="Gujja S."/>
            <person name="Heiman D."/>
            <person name="Howarth C."/>
            <person name="Larson L."/>
            <person name="Lui A."/>
            <person name="MacDonald P.J.P."/>
            <person name="Mehta T."/>
            <person name="Montmayeur A."/>
            <person name="Murphy C."/>
            <person name="Neiman D."/>
            <person name="Pearson M."/>
            <person name="Priest M."/>
            <person name="Roberts A."/>
            <person name="Saif S."/>
            <person name="Shea T."/>
            <person name="Shenoy N."/>
            <person name="Sisk P."/>
            <person name="Stolte C."/>
            <person name="Sykes S."/>
            <person name="Yandava C."/>
            <person name="Wortman J."/>
            <person name="Nusbaum C."/>
            <person name="Birren B."/>
        </authorList>
    </citation>
    <scope>NUCLEOTIDE SEQUENCE</scope>
    <source>
        <strain>70-15</strain>
    </source>
</reference>
<dbReference type="InParanoid" id="G4NL74"/>
<dbReference type="EMBL" id="CM001237">
    <property type="protein sequence ID" value="EHA46719.1"/>
    <property type="molecule type" value="Genomic_DNA"/>
</dbReference>
<dbReference type="GeneID" id="12986039"/>
<dbReference type="RefSeq" id="XP_003721462.1">
    <property type="nucleotide sequence ID" value="XM_003721414.1"/>
</dbReference>
<organism evidence="3 4">
    <name type="scientific">Pyricularia oryzae (strain 70-15 / ATCC MYA-4617 / FGSC 8958)</name>
    <name type="common">Rice blast fungus</name>
    <name type="synonym">Magnaporthe oryzae</name>
    <dbReference type="NCBI Taxonomy" id="242507"/>
    <lineage>
        <taxon>Eukaryota</taxon>
        <taxon>Fungi</taxon>
        <taxon>Dikarya</taxon>
        <taxon>Ascomycota</taxon>
        <taxon>Pezizomycotina</taxon>
        <taxon>Sordariomycetes</taxon>
        <taxon>Sordariomycetidae</taxon>
        <taxon>Magnaporthales</taxon>
        <taxon>Pyriculariaceae</taxon>
        <taxon>Pyricularia</taxon>
    </lineage>
</organism>
<name>G4NL74_PYRO7</name>
<gene>
    <name evidence="3" type="ORF">MGG_18082</name>
</gene>
<dbReference type="HOGENOM" id="CLU_662346_0_0_1"/>
<dbReference type="AlphaFoldDB" id="G4NL74"/>
<proteinExistence type="predicted"/>
<protein>
    <submittedName>
        <fullName evidence="3">Uncharacterized protein</fullName>
    </submittedName>
</protein>
<dbReference type="KEGG" id="mgr:MGG_18082"/>
<dbReference type="VEuPathDB" id="FungiDB:MGG_18082"/>
<reference evidence="3 4" key="1">
    <citation type="journal article" date="2005" name="Nature">
        <title>The genome sequence of the rice blast fungus Magnaporthe grisea.</title>
        <authorList>
            <person name="Dean R.A."/>
            <person name="Talbot N.J."/>
            <person name="Ebbole D.J."/>
            <person name="Farman M.L."/>
            <person name="Mitchell T.K."/>
            <person name="Orbach M.J."/>
            <person name="Thon M."/>
            <person name="Kulkarni R."/>
            <person name="Xu J.R."/>
            <person name="Pan H."/>
            <person name="Read N.D."/>
            <person name="Lee Y.H."/>
            <person name="Carbone I."/>
            <person name="Brown D."/>
            <person name="Oh Y.Y."/>
            <person name="Donofrio N."/>
            <person name="Jeong J.S."/>
            <person name="Soanes D.M."/>
            <person name="Djonovic S."/>
            <person name="Kolomiets E."/>
            <person name="Rehmeyer C."/>
            <person name="Li W."/>
            <person name="Harding M."/>
            <person name="Kim S."/>
            <person name="Lebrun M.H."/>
            <person name="Bohnert H."/>
            <person name="Coughlan S."/>
            <person name="Butler J."/>
            <person name="Calvo S."/>
            <person name="Ma L.J."/>
            <person name="Nicol R."/>
            <person name="Purcell S."/>
            <person name="Nusbaum C."/>
            <person name="Galagan J.E."/>
            <person name="Birren B.W."/>
        </authorList>
    </citation>
    <scope>NUCLEOTIDE SEQUENCE [LARGE SCALE GENOMIC DNA]</scope>
    <source>
        <strain evidence="4">70-15 / ATCC MYA-4617 / FGSC 8958</strain>
    </source>
</reference>
<dbReference type="OrthoDB" id="5265256at2759"/>
<evidence type="ECO:0000313" key="3">
    <source>
        <dbReference type="EMBL" id="EHA46719.1"/>
    </source>
</evidence>